<evidence type="ECO:0000313" key="5">
    <source>
        <dbReference type="Proteomes" id="UP001644750"/>
    </source>
</evidence>
<dbReference type="GeneID" id="92741771"/>
<dbReference type="RefSeq" id="WP_008392526.1">
    <property type="nucleotide sequence ID" value="NC_021016.1"/>
</dbReference>
<sequence>MRLKANGNVFVTSSGYAYDACKAASPIHKVSAMQKHKKEKDQGKQYYHYHPMLKWSKNKNARKQMHVHCWFLK</sequence>
<evidence type="ECO:0000313" key="4">
    <source>
        <dbReference type="Proteomes" id="UP000188159"/>
    </source>
</evidence>
<organism evidence="1 4">
    <name type="scientific">Anaerostipes hadrus</name>
    <dbReference type="NCBI Taxonomy" id="649756"/>
    <lineage>
        <taxon>Bacteria</taxon>
        <taxon>Bacillati</taxon>
        <taxon>Bacillota</taxon>
        <taxon>Clostridia</taxon>
        <taxon>Lachnospirales</taxon>
        <taxon>Lachnospiraceae</taxon>
        <taxon>Anaerostipes</taxon>
    </lineage>
</organism>
<reference evidence="2 5" key="2">
    <citation type="journal article" date="2020" name="Cell Host Microbe">
        <title>Functional and Genomic Variation between Human-Derived Isolates of Lachnospiraceae Reveals Inter- and Intra-Species Diversity.</title>
        <authorList>
            <person name="Sorbara M.T."/>
            <person name="Littmann E.R."/>
            <person name="Fontana E."/>
            <person name="Moody T.U."/>
            <person name="Kohout C.E."/>
            <person name="Gjonbalaj M."/>
            <person name="Eaton V."/>
            <person name="Seok R."/>
            <person name="Leiner I.M."/>
            <person name="Pamer E.G."/>
        </authorList>
    </citation>
    <scope>NUCLEOTIDE SEQUENCE [LARGE SCALE GENOMIC DNA]</scope>
    <source>
        <strain evidence="2 5">MSK.14.57</strain>
    </source>
</reference>
<dbReference type="Proteomes" id="UP001243496">
    <property type="component" value="Chromosome"/>
</dbReference>
<dbReference type="Proteomes" id="UP001644750">
    <property type="component" value="Unassembled WGS sequence"/>
</dbReference>
<reference evidence="2" key="3">
    <citation type="submission" date="2020-02" db="EMBL/GenBank/DDBJ databases">
        <authorList>
            <person name="Littmann E."/>
            <person name="Sorbara M."/>
        </authorList>
    </citation>
    <scope>NUCLEOTIDE SEQUENCE</scope>
    <source>
        <strain evidence="2">MSK.14.57</strain>
    </source>
</reference>
<gene>
    <name evidence="1" type="ORF">DO83_11830</name>
    <name evidence="2" type="ORF">G5A72_02180</name>
    <name evidence="3" type="ORF">RBI15_10235</name>
</gene>
<dbReference type="Proteomes" id="UP000188159">
    <property type="component" value="Chromosome"/>
</dbReference>
<reference evidence="1 4" key="1">
    <citation type="journal article" date="2016" name="Sci. Rep.">
        <title>Accelerated dysbiosis of gut microbiota during aggravation of DSS-induced colitis by a butyrate-producing bacterium.</title>
        <authorList>
            <person name="Zhang Q."/>
            <person name="Wu Y."/>
            <person name="Wang J."/>
            <person name="Wu G."/>
            <person name="Long W."/>
            <person name="Xue Z."/>
            <person name="Wang L."/>
            <person name="Zhang X."/>
            <person name="Pang X."/>
            <person name="Zhao Y."/>
            <person name="Zhao L."/>
            <person name="Zhang C."/>
        </authorList>
    </citation>
    <scope>NUCLEOTIDE SEQUENCE [LARGE SCALE GENOMIC DNA]</scope>
    <source>
        <strain evidence="1 4">BPB5</strain>
    </source>
</reference>
<dbReference type="EMBL" id="CP132968">
    <property type="protein sequence ID" value="WMD15752.1"/>
    <property type="molecule type" value="Genomic_DNA"/>
</dbReference>
<reference evidence="3" key="4">
    <citation type="submission" date="2023-08" db="EMBL/GenBank/DDBJ databases">
        <title>Complete Genome Sequences of butyrate producing Anaerostipes hadrus strains BA1 and GIF7 isolated from the terminal ileum of a healthy lean male.</title>
        <authorList>
            <person name="Low A."/>
            <person name="Sheludchenko M."/>
            <person name="Cheng H.E."/>
            <person name="Koh X.Q."/>
            <person name="Lee J."/>
        </authorList>
    </citation>
    <scope>NUCLEOTIDE SEQUENCE</scope>
    <source>
        <strain evidence="3">BA1</strain>
    </source>
</reference>
<dbReference type="EMBL" id="CP012098">
    <property type="protein sequence ID" value="AQP40202.1"/>
    <property type="molecule type" value="Genomic_DNA"/>
</dbReference>
<dbReference type="AlphaFoldDB" id="A0A173Y4W3"/>
<proteinExistence type="predicted"/>
<accession>A0A173Y4W3</accession>
<keyword evidence="5" id="KW-1185">Reference proteome</keyword>
<protein>
    <submittedName>
        <fullName evidence="1">Uncharacterized protein</fullName>
    </submittedName>
</protein>
<dbReference type="EMBL" id="JAAITB010000003">
    <property type="protein sequence ID" value="NSJ78418.1"/>
    <property type="molecule type" value="Genomic_DNA"/>
</dbReference>
<evidence type="ECO:0000313" key="3">
    <source>
        <dbReference type="EMBL" id="WMD15752.1"/>
    </source>
</evidence>
<evidence type="ECO:0000313" key="2">
    <source>
        <dbReference type="EMBL" id="NSJ78418.1"/>
    </source>
</evidence>
<name>A0A173Y4W3_ANAHA</name>
<evidence type="ECO:0000313" key="1">
    <source>
        <dbReference type="EMBL" id="AQP40202.1"/>
    </source>
</evidence>